<name>A0A1X0CZD9_9MYCO</name>
<dbReference type="RefSeq" id="WP_064918308.1">
    <property type="nucleotide sequence ID" value="NZ_LZHS01000014.1"/>
</dbReference>
<evidence type="ECO:0000313" key="2">
    <source>
        <dbReference type="EMBL" id="ORA65302.1"/>
    </source>
</evidence>
<keyword evidence="1" id="KW-0732">Signal</keyword>
<organism evidence="2 3">
    <name type="scientific">Mycolicibacterium elephantis</name>
    <dbReference type="NCBI Taxonomy" id="81858"/>
    <lineage>
        <taxon>Bacteria</taxon>
        <taxon>Bacillati</taxon>
        <taxon>Actinomycetota</taxon>
        <taxon>Actinomycetes</taxon>
        <taxon>Mycobacteriales</taxon>
        <taxon>Mycobacteriaceae</taxon>
        <taxon>Mycolicibacterium</taxon>
    </lineage>
</organism>
<comment type="caution">
    <text evidence="2">The sequence shown here is derived from an EMBL/GenBank/DDBJ whole genome shotgun (WGS) entry which is preliminary data.</text>
</comment>
<feature type="chain" id="PRO_5010872669" evidence="1">
    <location>
        <begin position="26"/>
        <end position="148"/>
    </location>
</feature>
<proteinExistence type="predicted"/>
<dbReference type="OrthoDB" id="4774507at2"/>
<dbReference type="EMBL" id="MVHP01000015">
    <property type="protein sequence ID" value="ORA65302.1"/>
    <property type="molecule type" value="Genomic_DNA"/>
</dbReference>
<dbReference type="STRING" id="81858.BST23_14560"/>
<gene>
    <name evidence="2" type="ORF">BST23_14560</name>
</gene>
<protein>
    <submittedName>
        <fullName evidence="2">Uncharacterized protein</fullName>
    </submittedName>
</protein>
<reference evidence="2 3" key="1">
    <citation type="submission" date="2017-02" db="EMBL/GenBank/DDBJ databases">
        <title>The new phylogeny of genus Mycobacterium.</title>
        <authorList>
            <person name="Tortoli E."/>
            <person name="Trovato A."/>
            <person name="Cirillo D.M."/>
        </authorList>
    </citation>
    <scope>NUCLEOTIDE SEQUENCE [LARGE SCALE GENOMIC DNA]</scope>
    <source>
        <strain evidence="2 3">FI-09383</strain>
    </source>
</reference>
<sequence length="148" mass="15845">MVRHLIAASGAVAALVAIPLAPAAAADNSRVLLLDEGQVRCQVSADDIARGGGPMVVCQRTDGLPFAQSSWSAEKYSERLPVAVKEGTGEFYWAKGSVPDTPDATVLNTGQTIHLYGWTIEADRLRTRIAYDSSGHGIYIAKEDINQF</sequence>
<evidence type="ECO:0000256" key="1">
    <source>
        <dbReference type="SAM" id="SignalP"/>
    </source>
</evidence>
<accession>A0A1X0CZD9</accession>
<evidence type="ECO:0000313" key="3">
    <source>
        <dbReference type="Proteomes" id="UP000192772"/>
    </source>
</evidence>
<feature type="signal peptide" evidence="1">
    <location>
        <begin position="1"/>
        <end position="25"/>
    </location>
</feature>
<dbReference type="Proteomes" id="UP000192772">
    <property type="component" value="Unassembled WGS sequence"/>
</dbReference>
<dbReference type="AlphaFoldDB" id="A0A1X0CZD9"/>